<dbReference type="HAMAP" id="MF_02033">
    <property type="entry name" value="FtsA"/>
    <property type="match status" value="1"/>
</dbReference>
<keyword evidence="4 5" id="KW-0131">Cell cycle</keyword>
<dbReference type="PIRSF" id="PIRSF003101">
    <property type="entry name" value="FtsA"/>
    <property type="match status" value="1"/>
</dbReference>
<dbReference type="EMBL" id="JACWUN010000005">
    <property type="protein sequence ID" value="MBD1400137.1"/>
    <property type="molecule type" value="Genomic_DNA"/>
</dbReference>
<dbReference type="InterPro" id="IPR050696">
    <property type="entry name" value="FtsA/MreB"/>
</dbReference>
<accession>A0A8J6QXB8</accession>
<keyword evidence="3 5" id="KW-0472">Membrane</keyword>
<protein>
    <recommendedName>
        <fullName evidence="5 6">Cell division protein FtsA</fullName>
    </recommendedName>
</protein>
<dbReference type="InterPro" id="IPR043129">
    <property type="entry name" value="ATPase_NBD"/>
</dbReference>
<dbReference type="SMART" id="SM00842">
    <property type="entry name" value="FtsA"/>
    <property type="match status" value="1"/>
</dbReference>
<dbReference type="NCBIfam" id="TIGR01174">
    <property type="entry name" value="ftsA"/>
    <property type="match status" value="1"/>
</dbReference>
<dbReference type="GO" id="GO:0009898">
    <property type="term" value="C:cytoplasmic side of plasma membrane"/>
    <property type="evidence" value="ECO:0007669"/>
    <property type="project" value="UniProtKB-UniRule"/>
</dbReference>
<dbReference type="PANTHER" id="PTHR32432:SF4">
    <property type="entry name" value="CELL DIVISION PROTEIN FTSA"/>
    <property type="match status" value="1"/>
</dbReference>
<comment type="similarity">
    <text evidence="5 6">Belongs to the FtsA/MreB family.</text>
</comment>
<evidence type="ECO:0000313" key="9">
    <source>
        <dbReference type="Proteomes" id="UP000632828"/>
    </source>
</evidence>
<keyword evidence="1 5" id="KW-1003">Cell membrane</keyword>
<keyword evidence="2 5" id="KW-0132">Cell division</keyword>
<dbReference type="InterPro" id="IPR020823">
    <property type="entry name" value="Cell_div_FtsA"/>
</dbReference>
<comment type="subunit">
    <text evidence="5">Self-interacts. Interacts with FtsZ.</text>
</comment>
<proteinExistence type="inferred from homology"/>
<comment type="caution">
    <text evidence="8">The sequence shown here is derived from an EMBL/GenBank/DDBJ whole genome shotgun (WGS) entry which is preliminary data.</text>
</comment>
<dbReference type="NCBIfam" id="NF007009">
    <property type="entry name" value="PRK09472.1"/>
    <property type="match status" value="1"/>
</dbReference>
<dbReference type="Pfam" id="PF14450">
    <property type="entry name" value="FtsA"/>
    <property type="match status" value="2"/>
</dbReference>
<evidence type="ECO:0000256" key="6">
    <source>
        <dbReference type="PIRNR" id="PIRNR003101"/>
    </source>
</evidence>
<dbReference type="GO" id="GO:0032153">
    <property type="term" value="C:cell division site"/>
    <property type="evidence" value="ECO:0007669"/>
    <property type="project" value="UniProtKB-UniRule"/>
</dbReference>
<dbReference type="GO" id="GO:0043093">
    <property type="term" value="P:FtsZ-dependent cytokinesis"/>
    <property type="evidence" value="ECO:0007669"/>
    <property type="project" value="UniProtKB-UniRule"/>
</dbReference>
<comment type="subcellular location">
    <subcellularLocation>
        <location evidence="5">Cell membrane</location>
        <topology evidence="5">Peripheral membrane protein</topology>
        <orientation evidence="5">Cytoplasmic side</orientation>
    </subcellularLocation>
    <text evidence="5">Localizes to the Z ring in an FtsZ-dependent manner. Targeted to the membrane through a conserved C-terminal amphipathic helix.</text>
</comment>
<sequence>MSKTKDNLIVGLDIGTTKICCIVGHMAEDGLEVVGIGTSPSRGMRKGVVINIESTVAAIRKAIREAELMAGCEIKSVFTGIAGGHIRGMNSQGVIAIKNREVTSEDLQRVIDAAKAIAIPMDREVLHILPQEFIIDDQDGIREPLGMSGVRLEAKVHIVTGAVASAQNIIKSCNRAGVDVADIVLEQLASSEAVLSADEKELGVALVDIGGGTADIAIYSDGAIKHTSVLSIGGDHLTNDIAVGLRTPMAEAEKIKQAYGCCLTSMVGKDETIEVPSVGGREPRILSRQLLAEILEPRVEEMFSLINREIIKSGYDELIASGVVITGGTAILPGMPELAEQIFNLPVRRGTPVDIGGLVDVVNSPIYASGVGLVKYGSMNSQAQKFKVGEDNMFERVSKRMKEMFNDFF</sequence>
<dbReference type="InterPro" id="IPR003494">
    <property type="entry name" value="SHS2_FtsA"/>
</dbReference>
<evidence type="ECO:0000259" key="7">
    <source>
        <dbReference type="SMART" id="SM00842"/>
    </source>
</evidence>
<evidence type="ECO:0000256" key="1">
    <source>
        <dbReference type="ARBA" id="ARBA00022475"/>
    </source>
</evidence>
<gene>
    <name evidence="5 8" type="primary">ftsA</name>
    <name evidence="8" type="ORF">ICT70_05580</name>
</gene>
<dbReference type="Gene3D" id="3.30.1490.110">
    <property type="match status" value="1"/>
</dbReference>
<organism evidence="8 9">
    <name type="scientific">Pelovirga terrestris</name>
    <dbReference type="NCBI Taxonomy" id="2771352"/>
    <lineage>
        <taxon>Bacteria</taxon>
        <taxon>Pseudomonadati</taxon>
        <taxon>Thermodesulfobacteriota</taxon>
        <taxon>Desulfuromonadia</taxon>
        <taxon>Geobacterales</taxon>
        <taxon>Geobacteraceae</taxon>
        <taxon>Pelovirga</taxon>
    </lineage>
</organism>
<dbReference type="Pfam" id="PF02491">
    <property type="entry name" value="SHS2_FTSA"/>
    <property type="match status" value="1"/>
</dbReference>
<comment type="function">
    <text evidence="5 6">Cell division protein that is involved in the assembly of the Z ring. May serve as a membrane anchor for the Z ring.</text>
</comment>
<dbReference type="RefSeq" id="WP_191154414.1">
    <property type="nucleotide sequence ID" value="NZ_JACWUN010000005.1"/>
</dbReference>
<keyword evidence="9" id="KW-1185">Reference proteome</keyword>
<dbReference type="Proteomes" id="UP000632828">
    <property type="component" value="Unassembled WGS sequence"/>
</dbReference>
<reference evidence="8" key="1">
    <citation type="submission" date="2020-09" db="EMBL/GenBank/DDBJ databases">
        <title>Pelobacter alkaliphilus sp. nov., a novel anaerobic arsenate-reducing bacterium from terrestrial mud volcano.</title>
        <authorList>
            <person name="Khomyakova M.A."/>
            <person name="Merkel A.Y."/>
            <person name="Slobodkin A.I."/>
        </authorList>
    </citation>
    <scope>NUCLEOTIDE SEQUENCE</scope>
    <source>
        <strain evidence="8">M08fum</strain>
    </source>
</reference>
<evidence type="ECO:0000256" key="2">
    <source>
        <dbReference type="ARBA" id="ARBA00022618"/>
    </source>
</evidence>
<dbReference type="Gene3D" id="3.30.420.40">
    <property type="match status" value="2"/>
</dbReference>
<evidence type="ECO:0000256" key="4">
    <source>
        <dbReference type="ARBA" id="ARBA00023306"/>
    </source>
</evidence>
<feature type="domain" description="SHS2" evidence="7">
    <location>
        <begin position="9"/>
        <end position="194"/>
    </location>
</feature>
<dbReference type="AlphaFoldDB" id="A0A8J6QXB8"/>
<dbReference type="CDD" id="cd24048">
    <property type="entry name" value="ASKHA_NBD_FtsA"/>
    <property type="match status" value="1"/>
</dbReference>
<evidence type="ECO:0000256" key="5">
    <source>
        <dbReference type="HAMAP-Rule" id="MF_02033"/>
    </source>
</evidence>
<dbReference type="SUPFAM" id="SSF53067">
    <property type="entry name" value="Actin-like ATPase domain"/>
    <property type="match status" value="2"/>
</dbReference>
<evidence type="ECO:0000256" key="3">
    <source>
        <dbReference type="ARBA" id="ARBA00023136"/>
    </source>
</evidence>
<evidence type="ECO:0000313" key="8">
    <source>
        <dbReference type="EMBL" id="MBD1400137.1"/>
    </source>
</evidence>
<name>A0A8J6QXB8_9BACT</name>
<dbReference type="PANTHER" id="PTHR32432">
    <property type="entry name" value="CELL DIVISION PROTEIN FTSA-RELATED"/>
    <property type="match status" value="1"/>
</dbReference>
<dbReference type="FunFam" id="3.30.1490.110:FF:000002">
    <property type="entry name" value="Cell division protein FtsA"/>
    <property type="match status" value="1"/>
</dbReference>